<evidence type="ECO:0000313" key="2">
    <source>
        <dbReference type="Proteomes" id="UP000199452"/>
    </source>
</evidence>
<dbReference type="EMBL" id="FMYP01000003">
    <property type="protein sequence ID" value="SDB84185.1"/>
    <property type="molecule type" value="Genomic_DNA"/>
</dbReference>
<dbReference type="Gene3D" id="2.40.10.10">
    <property type="entry name" value="Trypsin-like serine proteases"/>
    <property type="match status" value="1"/>
</dbReference>
<organism evidence="1 2">
    <name type="scientific">Williamwhitmania taraxaci</name>
    <dbReference type="NCBI Taxonomy" id="1640674"/>
    <lineage>
        <taxon>Bacteria</taxon>
        <taxon>Pseudomonadati</taxon>
        <taxon>Bacteroidota</taxon>
        <taxon>Bacteroidia</taxon>
        <taxon>Bacteroidales</taxon>
        <taxon>Williamwhitmaniaceae</taxon>
        <taxon>Williamwhitmania</taxon>
    </lineage>
</organism>
<dbReference type="InterPro" id="IPR043504">
    <property type="entry name" value="Peptidase_S1_PA_chymotrypsin"/>
</dbReference>
<dbReference type="OrthoDB" id="9766361at2"/>
<dbReference type="RefSeq" id="WP_092434601.1">
    <property type="nucleotide sequence ID" value="NZ_FMYP01000003.1"/>
</dbReference>
<gene>
    <name evidence="1" type="ORF">SAMN05216323_100321</name>
</gene>
<dbReference type="Proteomes" id="UP000199452">
    <property type="component" value="Unassembled WGS sequence"/>
</dbReference>
<keyword evidence="2" id="KW-1185">Reference proteome</keyword>
<dbReference type="SUPFAM" id="SSF50494">
    <property type="entry name" value="Trypsin-like serine proteases"/>
    <property type="match status" value="1"/>
</dbReference>
<accession>A0A1G6GR23</accession>
<sequence length="279" mass="30947">MFAEAWKRSRNSVCVLRFYNEKGVLADTLSGFKVNNSLVTAEEAFFVSKAAKVVISFCNDSPDSPMASLEIPYKEFVADFGVGLQRNREGYAVFNLDLPDFAHVPSLTFTSCVNAPIGSELLYIGYQEGLPCQVMKRVFVTSSLRNAFDRLTLVLDGNFGYGNSGGPVIDPTTGMVVGIVNRRITAAAKYFQRLVTSVNENIGMLKQIEGRFVMDSIDPIQVLIANQNQLKILSKNIYKQSNSLQAFAILPEPLIGYFQRTEEDVSVMQKTSNIVLEVH</sequence>
<evidence type="ECO:0008006" key="3">
    <source>
        <dbReference type="Google" id="ProtNLM"/>
    </source>
</evidence>
<dbReference type="AlphaFoldDB" id="A0A1G6GR23"/>
<proteinExistence type="predicted"/>
<protein>
    <recommendedName>
        <fullName evidence="3">Trypsin-like peptidase domain-containing protein</fullName>
    </recommendedName>
</protein>
<dbReference type="InterPro" id="IPR009003">
    <property type="entry name" value="Peptidase_S1_PA"/>
</dbReference>
<evidence type="ECO:0000313" key="1">
    <source>
        <dbReference type="EMBL" id="SDB84185.1"/>
    </source>
</evidence>
<name>A0A1G6GR23_9BACT</name>
<dbReference type="STRING" id="1640674.SAMN05216323_100321"/>
<reference evidence="1 2" key="1">
    <citation type="submission" date="2016-09" db="EMBL/GenBank/DDBJ databases">
        <authorList>
            <person name="Capua I."/>
            <person name="De Benedictis P."/>
            <person name="Joannis T."/>
            <person name="Lombin L.H."/>
            <person name="Cattoli G."/>
        </authorList>
    </citation>
    <scope>NUCLEOTIDE SEQUENCE [LARGE SCALE GENOMIC DNA]</scope>
    <source>
        <strain evidence="1 2">A7P-90m</strain>
    </source>
</reference>
<dbReference type="Pfam" id="PF13365">
    <property type="entry name" value="Trypsin_2"/>
    <property type="match status" value="1"/>
</dbReference>